<dbReference type="InterPro" id="IPR024733">
    <property type="entry name" value="NAGLU_tim-barrel"/>
</dbReference>
<evidence type="ECO:0000259" key="3">
    <source>
        <dbReference type="Pfam" id="PF12971"/>
    </source>
</evidence>
<evidence type="ECO:0000259" key="2">
    <source>
        <dbReference type="Pfam" id="PF05089"/>
    </source>
</evidence>
<dbReference type="AlphaFoldDB" id="A0A8J5ERC3"/>
<keyword evidence="5" id="KW-1185">Reference proteome</keyword>
<dbReference type="EMBL" id="JACMSC010000019">
    <property type="protein sequence ID" value="KAG6473867.1"/>
    <property type="molecule type" value="Genomic_DNA"/>
</dbReference>
<comment type="caution">
    <text evidence="4">The sequence shown here is derived from an EMBL/GenBank/DDBJ whole genome shotgun (WGS) entry which is preliminary data.</text>
</comment>
<evidence type="ECO:0000256" key="1">
    <source>
        <dbReference type="ARBA" id="ARBA00022801"/>
    </source>
</evidence>
<gene>
    <name evidence="4" type="ORF">ZIOFF_067785</name>
</gene>
<reference evidence="4 5" key="1">
    <citation type="submission" date="2020-08" db="EMBL/GenBank/DDBJ databases">
        <title>Plant Genome Project.</title>
        <authorList>
            <person name="Zhang R.-G."/>
        </authorList>
    </citation>
    <scope>NUCLEOTIDE SEQUENCE [LARGE SCALE GENOMIC DNA]</scope>
    <source>
        <tissue evidence="4">Rhizome</tissue>
    </source>
</reference>
<dbReference type="Gene3D" id="3.30.379.10">
    <property type="entry name" value="Chitobiase/beta-hexosaminidase domain 2-like"/>
    <property type="match status" value="1"/>
</dbReference>
<dbReference type="PANTHER" id="PTHR12872">
    <property type="entry name" value="ALPHA-N-ACETYLGLUCOSAMINIDASE"/>
    <property type="match status" value="1"/>
</dbReference>
<dbReference type="Proteomes" id="UP000734854">
    <property type="component" value="Unassembled WGS sequence"/>
</dbReference>
<evidence type="ECO:0000313" key="4">
    <source>
        <dbReference type="EMBL" id="KAG6473867.1"/>
    </source>
</evidence>
<accession>A0A8J5ERC3</accession>
<keyword evidence="1" id="KW-0378">Hydrolase</keyword>
<dbReference type="Pfam" id="PF05089">
    <property type="entry name" value="NAGLU"/>
    <property type="match status" value="1"/>
</dbReference>
<feature type="domain" description="Alpha-N-acetylglucosaminidase N-terminal" evidence="3">
    <location>
        <begin position="507"/>
        <end position="551"/>
    </location>
</feature>
<organism evidence="4 5">
    <name type="scientific">Zingiber officinale</name>
    <name type="common">Ginger</name>
    <name type="synonym">Amomum zingiber</name>
    <dbReference type="NCBI Taxonomy" id="94328"/>
    <lineage>
        <taxon>Eukaryota</taxon>
        <taxon>Viridiplantae</taxon>
        <taxon>Streptophyta</taxon>
        <taxon>Embryophyta</taxon>
        <taxon>Tracheophyta</taxon>
        <taxon>Spermatophyta</taxon>
        <taxon>Magnoliopsida</taxon>
        <taxon>Liliopsida</taxon>
        <taxon>Zingiberales</taxon>
        <taxon>Zingiberaceae</taxon>
        <taxon>Zingiber</taxon>
    </lineage>
</organism>
<dbReference type="InterPro" id="IPR007781">
    <property type="entry name" value="NAGLU"/>
</dbReference>
<feature type="domain" description="Alpha-N-acetylglucosaminidase tim-barrel" evidence="2">
    <location>
        <begin position="568"/>
        <end position="622"/>
    </location>
</feature>
<dbReference type="InterPro" id="IPR024240">
    <property type="entry name" value="NAGLU_N"/>
</dbReference>
<protein>
    <submittedName>
        <fullName evidence="4">Uncharacterized protein</fullName>
    </submittedName>
</protein>
<sequence>MIGLRQRLQIAGREQASLALPDLLQGDQSLLISYPQLDPVIRWRRLQLVLRFGFAVDQVLVASRGDRIWLLRAAQFVLVAHVVSDQPRVLTVPVRLIGQLKHPDPEQELHHVQHQYRLDGRQNLAVAGGVENAGVDRVHDLDELVLQPAHLVLLEIGMANDVSEDEEERHPEPIEVRLREGNLLHRADGVRDQGAGDGVEGVEGVLEEATAAPVQVQYIGHQQQQGDGDHQALDSHQLSFSVPLGQAASSFFSLAIISLPALNDFRRLSVSADKLSKVVSEEVPGTLASLNLSGLEIDDLTYKLNILKQRITGKQQERKQTNPTSQGRRGIRLLFGLPVCVVWQLDEDFRLMFSLLLCYVFLQATDSIPSRAFRPSSGAESGSSRLCIRHHEGASCLPLPVAAACGSPLVVLFTFCCAGWHQSASAEIEEQDAFFRGAGSGCPIPPPAVAPHPQFQFPLRDHPRGCILIFFVDLIAPSVSYCSSALRMDSPTLSGYLWAVQLLPYKIRGTTAVEISSGLHWYLKYWCAAHISWDKSGGAQLGSVPQPGSLPRVAGEGVKIERPVPWNYYQNVVTSSYSYVWWDWQRWEKEIDWMALQGINLPLAFTGQEAIWKKVFQVFLVCVSWSKHWNFLIQLAMAWLLNNMEESVSTNVYRACIRMRRMSTNGCGWGRGSDATRGGRSNHASEKCWASAFAISHDKSWMLDSDTSIHITGNKSILSFSFVSSALSPVWLANDTYSLIMGIGFANEEDDWWKT</sequence>
<dbReference type="InterPro" id="IPR029018">
    <property type="entry name" value="Hex-like_dom2"/>
</dbReference>
<dbReference type="PANTHER" id="PTHR12872:SF1">
    <property type="entry name" value="ALPHA-N-ACETYLGLUCOSAMINIDASE"/>
    <property type="match status" value="1"/>
</dbReference>
<dbReference type="Pfam" id="PF12971">
    <property type="entry name" value="NAGLU_N"/>
    <property type="match status" value="1"/>
</dbReference>
<dbReference type="Gene3D" id="3.20.20.80">
    <property type="entry name" value="Glycosidases"/>
    <property type="match status" value="1"/>
</dbReference>
<name>A0A8J5ERC3_ZINOF</name>
<dbReference type="GO" id="GO:0016787">
    <property type="term" value="F:hydrolase activity"/>
    <property type="evidence" value="ECO:0007669"/>
    <property type="project" value="UniProtKB-KW"/>
</dbReference>
<proteinExistence type="predicted"/>
<evidence type="ECO:0000313" key="5">
    <source>
        <dbReference type="Proteomes" id="UP000734854"/>
    </source>
</evidence>